<reference evidence="3" key="1">
    <citation type="submission" date="2016-11" db="EMBL/GenBank/DDBJ databases">
        <authorList>
            <person name="Varghese N."/>
            <person name="Submissions S."/>
        </authorList>
    </citation>
    <scope>NUCLEOTIDE SEQUENCE [LARGE SCALE GENOMIC DNA]</scope>
    <source>
        <strain evidence="3">DSM 24579</strain>
    </source>
</reference>
<dbReference type="SUPFAM" id="SSF53187">
    <property type="entry name" value="Zn-dependent exopeptidases"/>
    <property type="match status" value="1"/>
</dbReference>
<dbReference type="CDD" id="cd06241">
    <property type="entry name" value="M14-like"/>
    <property type="match status" value="1"/>
</dbReference>
<evidence type="ECO:0000259" key="1">
    <source>
        <dbReference type="Pfam" id="PF00246"/>
    </source>
</evidence>
<dbReference type="STRING" id="1073325.SAMN05444483_104332"/>
<dbReference type="Proteomes" id="UP000183945">
    <property type="component" value="Unassembled WGS sequence"/>
</dbReference>
<dbReference type="GO" id="GO:0004181">
    <property type="term" value="F:metallocarboxypeptidase activity"/>
    <property type="evidence" value="ECO:0007669"/>
    <property type="project" value="InterPro"/>
</dbReference>
<proteinExistence type="predicted"/>
<dbReference type="Pfam" id="PF00246">
    <property type="entry name" value="Peptidase_M14"/>
    <property type="match status" value="1"/>
</dbReference>
<sequence>MVALRLLSKFIPLLVKYIMKKYLLLGLAICLLLSCDLEKYQLKNDYDLKTRFEKSGGKETDTYDKVIEFYTKLAKSSGKVSLKEFGKTDSGKPLHLAIFSPSEDFNFEKLEKEHSIILVNNGIHPGETDGIDATMMLFRDLAGDSIPAPKKTVFATIPIYNIGGALNRNSTSRTNQNGPAEYGFRGNARNYDLNRDFIKADTRNTRSFYEIFHYVNPDIFIDNHVSNGADYQYTLTHLFTQHNKLGGKIGAYLNKEMMPALEDSLAQKDWDITPYVNVFNEVPEKGFSQFNDLPRYSSGYSTLWNTLGLVVETHMLKPYPKRVEGNYELLRSMIGIAEKDRLKIKDLRTQATKEHLTKRWYPINFEPDMENPSQREFKGYEGEMLTSEVTGQERLKYNRKKPFTKEIDYYDNFVARDTIEIPRAYIIPQGWWQLTELLKLNKIKLEPLSQDTTLYVETARIKDFKTRDQAYEGHYLHSETKVTREMDSVSFRKGDLVVKTFQPGVRYLLETLEPTAPDSFFNWNFFDTVLQQKEGFSPYVFEDLAEELLAQNPKLKERFEEKKAGDAAFSKDWYAQLSWLHKQSKYYEEAHLRYPIFRMLR</sequence>
<keyword evidence="2" id="KW-0121">Carboxypeptidase</keyword>
<protein>
    <submittedName>
        <fullName evidence="2">Zinc carboxypeptidase</fullName>
    </submittedName>
</protein>
<keyword evidence="2" id="KW-0645">Protease</keyword>
<accession>A0A1M5GVT7</accession>
<gene>
    <name evidence="2" type="ORF">SAMN05444483_104332</name>
</gene>
<organism evidence="2 3">
    <name type="scientific">Salegentibacter echinorum</name>
    <dbReference type="NCBI Taxonomy" id="1073325"/>
    <lineage>
        <taxon>Bacteria</taxon>
        <taxon>Pseudomonadati</taxon>
        <taxon>Bacteroidota</taxon>
        <taxon>Flavobacteriia</taxon>
        <taxon>Flavobacteriales</taxon>
        <taxon>Flavobacteriaceae</taxon>
        <taxon>Salegentibacter</taxon>
    </lineage>
</organism>
<dbReference type="GO" id="GO:0006508">
    <property type="term" value="P:proteolysis"/>
    <property type="evidence" value="ECO:0007669"/>
    <property type="project" value="InterPro"/>
</dbReference>
<keyword evidence="2" id="KW-0378">Hydrolase</keyword>
<dbReference type="EMBL" id="FQVT01000004">
    <property type="protein sequence ID" value="SHG07820.1"/>
    <property type="molecule type" value="Genomic_DNA"/>
</dbReference>
<dbReference type="AlphaFoldDB" id="A0A1M5GVT7"/>
<evidence type="ECO:0000313" key="3">
    <source>
        <dbReference type="Proteomes" id="UP000183945"/>
    </source>
</evidence>
<name>A0A1M5GVT7_SALEC</name>
<dbReference type="GO" id="GO:0008270">
    <property type="term" value="F:zinc ion binding"/>
    <property type="evidence" value="ECO:0007669"/>
    <property type="project" value="InterPro"/>
</dbReference>
<keyword evidence="3" id="KW-1185">Reference proteome</keyword>
<evidence type="ECO:0000313" key="2">
    <source>
        <dbReference type="EMBL" id="SHG07820.1"/>
    </source>
</evidence>
<dbReference type="Gene3D" id="3.40.630.10">
    <property type="entry name" value="Zn peptidases"/>
    <property type="match status" value="1"/>
</dbReference>
<feature type="domain" description="Peptidase M14" evidence="1">
    <location>
        <begin position="71"/>
        <end position="199"/>
    </location>
</feature>
<dbReference type="PROSITE" id="PS51257">
    <property type="entry name" value="PROKAR_LIPOPROTEIN"/>
    <property type="match status" value="1"/>
</dbReference>
<dbReference type="InterPro" id="IPR000834">
    <property type="entry name" value="Peptidase_M14"/>
</dbReference>